<keyword evidence="3" id="KW-0813">Transport</keyword>
<comment type="similarity">
    <text evidence="2">Belongs to the cytochrome P450 family.</text>
</comment>
<evidence type="ECO:0000256" key="4">
    <source>
        <dbReference type="ARBA" id="ARBA00022692"/>
    </source>
</evidence>
<evidence type="ECO:0000256" key="14">
    <source>
        <dbReference type="ARBA" id="ARBA00023303"/>
    </source>
</evidence>
<evidence type="ECO:0000259" key="16">
    <source>
        <dbReference type="SMART" id="SM00918"/>
    </source>
</evidence>
<dbReference type="InterPro" id="IPR019594">
    <property type="entry name" value="Glu/Gly-bd"/>
</dbReference>
<evidence type="ECO:0000313" key="17">
    <source>
        <dbReference type="EMBL" id="KAG8198891.1"/>
    </source>
</evidence>
<dbReference type="PANTHER" id="PTHR24300">
    <property type="entry name" value="CYTOCHROME P450 508A4-RELATED"/>
    <property type="match status" value="1"/>
</dbReference>
<keyword evidence="11" id="KW-0675">Receptor</keyword>
<name>A0AAV6VS44_9ARAC</name>
<dbReference type="Pfam" id="PF10613">
    <property type="entry name" value="Lig_chan-Glu_bd"/>
    <property type="match status" value="1"/>
</dbReference>
<evidence type="ECO:0000256" key="6">
    <source>
        <dbReference type="ARBA" id="ARBA00022989"/>
    </source>
</evidence>
<keyword evidence="4 15" id="KW-0812">Transmembrane</keyword>
<feature type="transmembrane region" description="Helical" evidence="15">
    <location>
        <begin position="185"/>
        <end position="204"/>
    </location>
</feature>
<dbReference type="InterPro" id="IPR036396">
    <property type="entry name" value="Cyt_P450_sf"/>
</dbReference>
<feature type="domain" description="Ionotropic glutamate receptor L-glutamate and glycine-binding" evidence="16">
    <location>
        <begin position="19"/>
        <end position="78"/>
    </location>
</feature>
<dbReference type="GO" id="GO:0006082">
    <property type="term" value="P:organic acid metabolic process"/>
    <property type="evidence" value="ECO:0007669"/>
    <property type="project" value="TreeGrafter"/>
</dbReference>
<dbReference type="PANTHER" id="PTHR24300:SF403">
    <property type="entry name" value="CYTOCHROME P450 306A1"/>
    <property type="match status" value="1"/>
</dbReference>
<evidence type="ECO:0000256" key="2">
    <source>
        <dbReference type="ARBA" id="ARBA00010617"/>
    </source>
</evidence>
<comment type="caution">
    <text evidence="17">The sequence shown here is derived from an EMBL/GenBank/DDBJ whole genome shotgun (WGS) entry which is preliminary data.</text>
</comment>
<dbReference type="Gene3D" id="1.10.630.10">
    <property type="entry name" value="Cytochrome P450"/>
    <property type="match status" value="1"/>
</dbReference>
<dbReference type="PRINTS" id="PR00463">
    <property type="entry name" value="EP450I"/>
</dbReference>
<gene>
    <name evidence="17" type="ORF">JTE90_015105</name>
</gene>
<dbReference type="InterPro" id="IPR001128">
    <property type="entry name" value="Cyt_P450"/>
</dbReference>
<evidence type="ECO:0000256" key="5">
    <source>
        <dbReference type="ARBA" id="ARBA00022723"/>
    </source>
</evidence>
<dbReference type="GO" id="GO:0016712">
    <property type="term" value="F:oxidoreductase activity, acting on paired donors, with incorporation or reduction of molecular oxygen, reduced flavin or flavoprotein as one donor, and incorporation of one atom of oxygen"/>
    <property type="evidence" value="ECO:0007669"/>
    <property type="project" value="TreeGrafter"/>
</dbReference>
<evidence type="ECO:0000256" key="9">
    <source>
        <dbReference type="ARBA" id="ARBA00023065"/>
    </source>
</evidence>
<dbReference type="SUPFAM" id="SSF48264">
    <property type="entry name" value="Cytochrome P450"/>
    <property type="match status" value="1"/>
</dbReference>
<keyword evidence="6 15" id="KW-1133">Transmembrane helix</keyword>
<keyword evidence="12" id="KW-0325">Glycoprotein</keyword>
<evidence type="ECO:0000256" key="7">
    <source>
        <dbReference type="ARBA" id="ARBA00023004"/>
    </source>
</evidence>
<dbReference type="Pfam" id="PF00067">
    <property type="entry name" value="p450"/>
    <property type="match status" value="1"/>
</dbReference>
<evidence type="ECO:0000313" key="18">
    <source>
        <dbReference type="Proteomes" id="UP000827092"/>
    </source>
</evidence>
<dbReference type="GO" id="GO:0006805">
    <property type="term" value="P:xenobiotic metabolic process"/>
    <property type="evidence" value="ECO:0007669"/>
    <property type="project" value="TreeGrafter"/>
</dbReference>
<evidence type="ECO:0000256" key="13">
    <source>
        <dbReference type="ARBA" id="ARBA00023286"/>
    </source>
</evidence>
<keyword evidence="7" id="KW-0408">Iron</keyword>
<dbReference type="GO" id="GO:0008395">
    <property type="term" value="F:steroid hydroxylase activity"/>
    <property type="evidence" value="ECO:0007669"/>
    <property type="project" value="TreeGrafter"/>
</dbReference>
<dbReference type="Gene3D" id="1.10.287.70">
    <property type="match status" value="1"/>
</dbReference>
<keyword evidence="13" id="KW-1071">Ligand-gated ion channel</keyword>
<dbReference type="SUPFAM" id="SSF53850">
    <property type="entry name" value="Periplasmic binding protein-like II"/>
    <property type="match status" value="1"/>
</dbReference>
<dbReference type="GO" id="GO:0020037">
    <property type="term" value="F:heme binding"/>
    <property type="evidence" value="ECO:0007669"/>
    <property type="project" value="InterPro"/>
</dbReference>
<organism evidence="17 18">
    <name type="scientific">Oedothorax gibbosus</name>
    <dbReference type="NCBI Taxonomy" id="931172"/>
    <lineage>
        <taxon>Eukaryota</taxon>
        <taxon>Metazoa</taxon>
        <taxon>Ecdysozoa</taxon>
        <taxon>Arthropoda</taxon>
        <taxon>Chelicerata</taxon>
        <taxon>Arachnida</taxon>
        <taxon>Araneae</taxon>
        <taxon>Araneomorphae</taxon>
        <taxon>Entelegynae</taxon>
        <taxon>Araneoidea</taxon>
        <taxon>Linyphiidae</taxon>
        <taxon>Erigoninae</taxon>
        <taxon>Oedothorax</taxon>
    </lineage>
</organism>
<evidence type="ECO:0000256" key="11">
    <source>
        <dbReference type="ARBA" id="ARBA00023170"/>
    </source>
</evidence>
<proteinExistence type="inferred from homology"/>
<keyword evidence="18" id="KW-1185">Reference proteome</keyword>
<evidence type="ECO:0000256" key="1">
    <source>
        <dbReference type="ARBA" id="ARBA00004141"/>
    </source>
</evidence>
<evidence type="ECO:0000256" key="15">
    <source>
        <dbReference type="SAM" id="Phobius"/>
    </source>
</evidence>
<keyword evidence="8" id="KW-0560">Oxidoreductase</keyword>
<dbReference type="GO" id="GO:0005506">
    <property type="term" value="F:iron ion binding"/>
    <property type="evidence" value="ECO:0007669"/>
    <property type="project" value="InterPro"/>
</dbReference>
<reference evidence="17 18" key="1">
    <citation type="journal article" date="2022" name="Nat. Ecol. Evol.">
        <title>A masculinizing supergene underlies an exaggerated male reproductive morph in a spider.</title>
        <authorList>
            <person name="Hendrickx F."/>
            <person name="De Corte Z."/>
            <person name="Sonet G."/>
            <person name="Van Belleghem S.M."/>
            <person name="Kostlbacher S."/>
            <person name="Vangestel C."/>
        </authorList>
    </citation>
    <scope>NUCLEOTIDE SEQUENCE [LARGE SCALE GENOMIC DNA]</scope>
    <source>
        <strain evidence="17">W744_W776</strain>
    </source>
</reference>
<comment type="subcellular location">
    <subcellularLocation>
        <location evidence="1">Membrane</location>
        <topology evidence="1">Multi-pass membrane protein</topology>
    </subcellularLocation>
</comment>
<dbReference type="InterPro" id="IPR050182">
    <property type="entry name" value="Cytochrome_P450_fam2"/>
</dbReference>
<keyword evidence="14" id="KW-0407">Ion channel</keyword>
<dbReference type="EMBL" id="JAFNEN010000034">
    <property type="protein sequence ID" value="KAG8198891.1"/>
    <property type="molecule type" value="Genomic_DNA"/>
</dbReference>
<keyword evidence="9" id="KW-0406">Ion transport</keyword>
<dbReference type="GO" id="GO:0015276">
    <property type="term" value="F:ligand-gated monoatomic ion channel activity"/>
    <property type="evidence" value="ECO:0007669"/>
    <property type="project" value="InterPro"/>
</dbReference>
<dbReference type="AlphaFoldDB" id="A0AAV6VS44"/>
<dbReference type="GO" id="GO:0005737">
    <property type="term" value="C:cytoplasm"/>
    <property type="evidence" value="ECO:0007669"/>
    <property type="project" value="TreeGrafter"/>
</dbReference>
<evidence type="ECO:0000256" key="8">
    <source>
        <dbReference type="ARBA" id="ARBA00023033"/>
    </source>
</evidence>
<feature type="transmembrane region" description="Helical" evidence="15">
    <location>
        <begin position="131"/>
        <end position="152"/>
    </location>
</feature>
<protein>
    <recommendedName>
        <fullName evidence="16">Ionotropic glutamate receptor L-glutamate and glycine-binding domain-containing protein</fullName>
    </recommendedName>
</protein>
<dbReference type="SMART" id="SM00918">
    <property type="entry name" value="Lig_chan-Glu_bd"/>
    <property type="match status" value="1"/>
</dbReference>
<evidence type="ECO:0000256" key="3">
    <source>
        <dbReference type="ARBA" id="ARBA00022448"/>
    </source>
</evidence>
<dbReference type="Gene3D" id="3.40.190.10">
    <property type="entry name" value="Periplasmic binding protein-like II"/>
    <property type="match status" value="1"/>
</dbReference>
<keyword evidence="10 15" id="KW-0472">Membrane</keyword>
<keyword evidence="8" id="KW-0503">Monooxygenase</keyword>
<dbReference type="GO" id="GO:0016020">
    <property type="term" value="C:membrane"/>
    <property type="evidence" value="ECO:0007669"/>
    <property type="project" value="UniProtKB-SubCell"/>
</dbReference>
<dbReference type="InterPro" id="IPR002401">
    <property type="entry name" value="Cyt_P450_E_grp-I"/>
</dbReference>
<evidence type="ECO:0000256" key="12">
    <source>
        <dbReference type="ARBA" id="ARBA00023180"/>
    </source>
</evidence>
<accession>A0AAV6VS44</accession>
<evidence type="ECO:0000256" key="10">
    <source>
        <dbReference type="ARBA" id="ARBA00023136"/>
    </source>
</evidence>
<dbReference type="Proteomes" id="UP000827092">
    <property type="component" value="Unassembled WGS sequence"/>
</dbReference>
<sequence>MTFPDFLKIAVLPIRNLLEFNTSQENNLRFSGGVEAGFIQVLSNSLEFEYQLLVPEDGEWGRLEADGTWNGMIGMVHRGEADLAIGHLTITQSRRNVVDFLPYAIEENTFATNLNNRFLSKPSFYLAPFQLHVWISCLLVLCLMPLVFRFLMEKKVPIRKLYLSMFGIFFSHPLTFSITDIKDKILLLTWFIFALILSSSYRSILLSSLTVPLPDYGVRTIQELASAITAGKFRATTSLGSVDKELLKTSEDEALKIIGEHIIEEEWMSNNIVEAPKIKPSTAVLGPRFHFLLQYGEAPFTTKLLFKETVSFWIVGLAVRKNFCCKKELASHIGGVVSNGIYQKVYQDELYKAQLNVMSIKEGRLVEARGLSMFDLSELRRFSKEGSILEIATLSSVSKFSRDLYFVFNGAEEENAVLQWKDICAVSEVFWSTQVNRSTHCWVFAVFNTTTTHQIDGTRTKIWRSIQCAFRVHGRSGSAQHRGYEEAFSKNEFLGRPPQSAFSLFGTKSEFQEAILLIWGSVKRQLKDTYRKKSVGFLQAIESHNGQPFPIYKYLTPSLSNNICSIIFGKRYSYDDPERQDLDFNLDAVIKCMAQTAVHIFFPWIKHVPFLLRFFDFETGVKAYKYTKDLVERKIQEHKETLEPESIRDLIDGYLIEMDRKSKEDPNTTFTEEILTETVLDTFGAGSESVRTSISWCIYTMAAYPEVQRKVHCEI</sequence>
<keyword evidence="5" id="KW-0479">Metal-binding</keyword>